<comment type="caution">
    <text evidence="8">The sequence shown here is derived from an EMBL/GenBank/DDBJ whole genome shotgun (WGS) entry which is preliminary data.</text>
</comment>
<feature type="transmembrane region" description="Helical" evidence="6">
    <location>
        <begin position="293"/>
        <end position="317"/>
    </location>
</feature>
<evidence type="ECO:0000256" key="2">
    <source>
        <dbReference type="ARBA" id="ARBA00022448"/>
    </source>
</evidence>
<dbReference type="PANTHER" id="PTHR23502:SF132">
    <property type="entry name" value="POLYAMINE TRANSPORTER 2-RELATED"/>
    <property type="match status" value="1"/>
</dbReference>
<dbReference type="GO" id="GO:1990961">
    <property type="term" value="P:xenobiotic detoxification by transmembrane export across the plasma membrane"/>
    <property type="evidence" value="ECO:0007669"/>
    <property type="project" value="TreeGrafter"/>
</dbReference>
<evidence type="ECO:0000313" key="9">
    <source>
        <dbReference type="Proteomes" id="UP000585836"/>
    </source>
</evidence>
<dbReference type="PANTHER" id="PTHR23502">
    <property type="entry name" value="MAJOR FACILITATOR SUPERFAMILY"/>
    <property type="match status" value="1"/>
</dbReference>
<evidence type="ECO:0000313" key="8">
    <source>
        <dbReference type="EMBL" id="MBB5930129.1"/>
    </source>
</evidence>
<feature type="transmembrane region" description="Helical" evidence="6">
    <location>
        <begin position="36"/>
        <end position="58"/>
    </location>
</feature>
<dbReference type="SUPFAM" id="SSF103473">
    <property type="entry name" value="MFS general substrate transporter"/>
    <property type="match status" value="1"/>
</dbReference>
<dbReference type="InterPro" id="IPR036259">
    <property type="entry name" value="MFS_trans_sf"/>
</dbReference>
<dbReference type="Pfam" id="PF07690">
    <property type="entry name" value="MFS_1"/>
    <property type="match status" value="1"/>
</dbReference>
<accession>A0A7W9PYN7</accession>
<feature type="domain" description="Major facilitator superfamily (MFS) profile" evidence="7">
    <location>
        <begin position="1"/>
        <end position="392"/>
    </location>
</feature>
<dbReference type="Gene3D" id="1.20.1720.10">
    <property type="entry name" value="Multidrug resistance protein D"/>
    <property type="match status" value="1"/>
</dbReference>
<evidence type="ECO:0000256" key="6">
    <source>
        <dbReference type="SAM" id="Phobius"/>
    </source>
</evidence>
<dbReference type="InterPro" id="IPR011701">
    <property type="entry name" value="MFS"/>
</dbReference>
<gene>
    <name evidence="8" type="ORF">FHS34_005622</name>
</gene>
<feature type="transmembrane region" description="Helical" evidence="6">
    <location>
        <begin position="199"/>
        <end position="216"/>
    </location>
</feature>
<evidence type="ECO:0000256" key="4">
    <source>
        <dbReference type="ARBA" id="ARBA00022989"/>
    </source>
</evidence>
<feature type="transmembrane region" description="Helical" evidence="6">
    <location>
        <begin position="358"/>
        <end position="375"/>
    </location>
</feature>
<dbReference type="InterPro" id="IPR020846">
    <property type="entry name" value="MFS_dom"/>
</dbReference>
<evidence type="ECO:0000256" key="5">
    <source>
        <dbReference type="ARBA" id="ARBA00023136"/>
    </source>
</evidence>
<comment type="subcellular location">
    <subcellularLocation>
        <location evidence="1">Cell membrane</location>
        <topology evidence="1">Multi-pass membrane protein</topology>
    </subcellularLocation>
</comment>
<proteinExistence type="predicted"/>
<reference evidence="8 9" key="1">
    <citation type="submission" date="2020-08" db="EMBL/GenBank/DDBJ databases">
        <title>Genomic Encyclopedia of Type Strains, Phase III (KMG-III): the genomes of soil and plant-associated and newly described type strains.</title>
        <authorList>
            <person name="Whitman W."/>
        </authorList>
    </citation>
    <scope>NUCLEOTIDE SEQUENCE [LARGE SCALE GENOMIC DNA]</scope>
    <source>
        <strain evidence="8 9">CECT 3313</strain>
    </source>
</reference>
<protein>
    <submittedName>
        <fullName evidence="8">Putative MFS family arabinose efflux permease</fullName>
    </submittedName>
</protein>
<feature type="transmembrane region" description="Helical" evidence="6">
    <location>
        <begin position="89"/>
        <end position="112"/>
    </location>
</feature>
<evidence type="ECO:0000256" key="3">
    <source>
        <dbReference type="ARBA" id="ARBA00022692"/>
    </source>
</evidence>
<dbReference type="PROSITE" id="PS50850">
    <property type="entry name" value="MFS"/>
    <property type="match status" value="1"/>
</dbReference>
<evidence type="ECO:0000256" key="1">
    <source>
        <dbReference type="ARBA" id="ARBA00004651"/>
    </source>
</evidence>
<feature type="transmembrane region" description="Helical" evidence="6">
    <location>
        <begin position="236"/>
        <end position="254"/>
    </location>
</feature>
<dbReference type="RefSeq" id="WP_184970295.1">
    <property type="nucleotide sequence ID" value="NZ_JACHJK010000011.1"/>
</dbReference>
<feature type="transmembrane region" description="Helical" evidence="6">
    <location>
        <begin position="266"/>
        <end position="287"/>
    </location>
</feature>
<dbReference type="AlphaFoldDB" id="A0A7W9PYN7"/>
<keyword evidence="2" id="KW-0813">Transport</keyword>
<dbReference type="GO" id="GO:0005886">
    <property type="term" value="C:plasma membrane"/>
    <property type="evidence" value="ECO:0007669"/>
    <property type="project" value="UniProtKB-SubCell"/>
</dbReference>
<dbReference type="Proteomes" id="UP000585836">
    <property type="component" value="Unassembled WGS sequence"/>
</dbReference>
<dbReference type="EMBL" id="JACHJK010000011">
    <property type="protein sequence ID" value="MBB5930129.1"/>
    <property type="molecule type" value="Genomic_DNA"/>
</dbReference>
<keyword evidence="4 6" id="KW-1133">Transmembrane helix</keyword>
<dbReference type="GO" id="GO:0022857">
    <property type="term" value="F:transmembrane transporter activity"/>
    <property type="evidence" value="ECO:0007669"/>
    <property type="project" value="InterPro"/>
</dbReference>
<keyword evidence="9" id="KW-1185">Reference proteome</keyword>
<feature type="transmembrane region" description="Helical" evidence="6">
    <location>
        <begin position="155"/>
        <end position="175"/>
    </location>
</feature>
<sequence>MTLSCLLVFMAQMATTIYLPSLPVVADDFGMSRSYAALSISVFVIGAAAPVVLWGVAADRYGRRGPLLASLALFVLTSAAIALTRSPEALLVLRALQGIGAGGAAIIARILVRDRWSGDELAKRLSVLSIAFITAMGGGQFLGGLIGRYSHWETGFAVLATVGAVAVLLTFTVPFESSRAVQRPSEVLRICLEISRQRAFLLPALAGGAGFATIVVLQEVSPFVFQQHFGLATDQYGSLGLLLGAAYFGGAMTVNRLVSRTGSGRLMTAGSVVMTAAGVLMIVLWSVPGLPDGGALVAFVALYCVTTFGQSVLFPNSMATAVSSGQGHGAYAVSLCGFLQQSMAGVAAASAALLHADLAWATVAAALGAAAWLMTRIAVPSAAPTAVATEGK</sequence>
<name>A0A7W9PYN7_9ACTN</name>
<feature type="transmembrane region" description="Helical" evidence="6">
    <location>
        <begin position="329"/>
        <end position="352"/>
    </location>
</feature>
<feature type="transmembrane region" description="Helical" evidence="6">
    <location>
        <begin position="65"/>
        <end position="83"/>
    </location>
</feature>
<evidence type="ECO:0000259" key="7">
    <source>
        <dbReference type="PROSITE" id="PS50850"/>
    </source>
</evidence>
<feature type="transmembrane region" description="Helical" evidence="6">
    <location>
        <begin position="124"/>
        <end position="143"/>
    </location>
</feature>
<organism evidence="8 9">
    <name type="scientific">Streptomyces echinatus</name>
    <dbReference type="NCBI Taxonomy" id="67293"/>
    <lineage>
        <taxon>Bacteria</taxon>
        <taxon>Bacillati</taxon>
        <taxon>Actinomycetota</taxon>
        <taxon>Actinomycetes</taxon>
        <taxon>Kitasatosporales</taxon>
        <taxon>Streptomycetaceae</taxon>
        <taxon>Streptomyces</taxon>
    </lineage>
</organism>
<keyword evidence="3 6" id="KW-0812">Transmembrane</keyword>
<keyword evidence="5 6" id="KW-0472">Membrane</keyword>